<evidence type="ECO:0000313" key="1">
    <source>
        <dbReference type="EMBL" id="CEK99800.1"/>
    </source>
</evidence>
<reference evidence="1" key="1">
    <citation type="submission" date="2014-12" db="EMBL/GenBank/DDBJ databases">
        <title>Insight into the proteome of Arion vulgaris.</title>
        <authorList>
            <person name="Aradska J."/>
            <person name="Bulat T."/>
            <person name="Smidak R."/>
            <person name="Sarate P."/>
            <person name="Gangsoo J."/>
            <person name="Sialana F."/>
            <person name="Bilban M."/>
            <person name="Lubec G."/>
        </authorList>
    </citation>
    <scope>NUCLEOTIDE SEQUENCE</scope>
    <source>
        <tissue evidence="1">Skin</tissue>
    </source>
</reference>
<dbReference type="EMBL" id="HACG01052929">
    <property type="protein sequence ID" value="CEK99800.1"/>
    <property type="molecule type" value="Transcribed_RNA"/>
</dbReference>
<feature type="non-terminal residue" evidence="1">
    <location>
        <position position="95"/>
    </location>
</feature>
<sequence>ISTSRQLKKTQSLIIEINYHGPTLQQLIEIVKTHVYCYQGVRLDCRGTPIFSEGSHWLDPAGIKHFFWGGGRSTDNDKGGVCACGKDKSCGGLDS</sequence>
<proteinExistence type="predicted"/>
<feature type="non-terminal residue" evidence="1">
    <location>
        <position position="1"/>
    </location>
</feature>
<organism evidence="1">
    <name type="scientific">Arion vulgaris</name>
    <dbReference type="NCBI Taxonomy" id="1028688"/>
    <lineage>
        <taxon>Eukaryota</taxon>
        <taxon>Metazoa</taxon>
        <taxon>Spiralia</taxon>
        <taxon>Lophotrochozoa</taxon>
        <taxon>Mollusca</taxon>
        <taxon>Gastropoda</taxon>
        <taxon>Heterobranchia</taxon>
        <taxon>Euthyneura</taxon>
        <taxon>Panpulmonata</taxon>
        <taxon>Eupulmonata</taxon>
        <taxon>Stylommatophora</taxon>
        <taxon>Helicina</taxon>
        <taxon>Arionoidea</taxon>
        <taxon>Arionidae</taxon>
        <taxon>Arion</taxon>
    </lineage>
</organism>
<name>A0A0B7C5M0_9EUPU</name>
<protein>
    <submittedName>
        <fullName evidence="1">Uncharacterized protein</fullName>
    </submittedName>
</protein>
<gene>
    <name evidence="1" type="primary">ORF222164</name>
</gene>
<dbReference type="AlphaFoldDB" id="A0A0B7C5M0"/>
<accession>A0A0B7C5M0</accession>